<keyword evidence="2" id="KW-1185">Reference proteome</keyword>
<dbReference type="AlphaFoldDB" id="A0A7E4VX51"/>
<proteinExistence type="predicted"/>
<feature type="transmembrane region" description="Helical" evidence="1">
    <location>
        <begin position="197"/>
        <end position="217"/>
    </location>
</feature>
<reference evidence="2" key="1">
    <citation type="journal article" date="2013" name="Genetics">
        <title>The draft genome and transcriptome of Panagrellus redivivus are shaped by the harsh demands of a free-living lifestyle.</title>
        <authorList>
            <person name="Srinivasan J."/>
            <person name="Dillman A.R."/>
            <person name="Macchietto M.G."/>
            <person name="Heikkinen L."/>
            <person name="Lakso M."/>
            <person name="Fracchia K.M."/>
            <person name="Antoshechkin I."/>
            <person name="Mortazavi A."/>
            <person name="Wong G."/>
            <person name="Sternberg P.W."/>
        </authorList>
    </citation>
    <scope>NUCLEOTIDE SEQUENCE [LARGE SCALE GENOMIC DNA]</scope>
    <source>
        <strain evidence="2">MT8872</strain>
    </source>
</reference>
<organism evidence="2 3">
    <name type="scientific">Panagrellus redivivus</name>
    <name type="common">Microworm</name>
    <dbReference type="NCBI Taxonomy" id="6233"/>
    <lineage>
        <taxon>Eukaryota</taxon>
        <taxon>Metazoa</taxon>
        <taxon>Ecdysozoa</taxon>
        <taxon>Nematoda</taxon>
        <taxon>Chromadorea</taxon>
        <taxon>Rhabditida</taxon>
        <taxon>Tylenchina</taxon>
        <taxon>Panagrolaimomorpha</taxon>
        <taxon>Panagrolaimoidea</taxon>
        <taxon>Panagrolaimidae</taxon>
        <taxon>Panagrellus</taxon>
    </lineage>
</organism>
<keyword evidence="1" id="KW-1133">Transmembrane helix</keyword>
<keyword evidence="1" id="KW-0812">Transmembrane</keyword>
<name>A0A7E4VX51_PANRE</name>
<feature type="transmembrane region" description="Helical" evidence="1">
    <location>
        <begin position="223"/>
        <end position="240"/>
    </location>
</feature>
<evidence type="ECO:0000313" key="2">
    <source>
        <dbReference type="Proteomes" id="UP000492821"/>
    </source>
</evidence>
<accession>A0A7E4VX51</accession>
<keyword evidence="1" id="KW-0472">Membrane</keyword>
<evidence type="ECO:0000313" key="3">
    <source>
        <dbReference type="WBParaSite" id="Pan_g4302.t1"/>
    </source>
</evidence>
<sequence>MRLWPISKNDRIPATKLPNSFKRRLRDLAQPCVLNTLSCVNEEFADLIKTHYLIHEKLLITDNEEVYHDTEKIDISLAPLFGTYTNLVIVGHVQYHEFKKLCHDGVKKVNVRGKIWMTSEEFDDFLVFVAERIDDPSFRPTVIMSAVNIAKLDTIGLHETHDKKKGSFLMEYLDASINWREHYINVNKEHANRCSNCFYACLVAIYVLLWCCCIWYGIQDVHIVLLLLILVLYADVENFGSEMIHLYVKYVYSFYIASNT</sequence>
<reference evidence="3" key="2">
    <citation type="submission" date="2020-10" db="UniProtKB">
        <authorList>
            <consortium name="WormBaseParasite"/>
        </authorList>
    </citation>
    <scope>IDENTIFICATION</scope>
</reference>
<protein>
    <submittedName>
        <fullName evidence="3">Recep_L_domain domain-containing protein</fullName>
    </submittedName>
</protein>
<evidence type="ECO:0000256" key="1">
    <source>
        <dbReference type="SAM" id="Phobius"/>
    </source>
</evidence>
<dbReference type="Proteomes" id="UP000492821">
    <property type="component" value="Unassembled WGS sequence"/>
</dbReference>
<dbReference type="WBParaSite" id="Pan_g4302.t1">
    <property type="protein sequence ID" value="Pan_g4302.t1"/>
    <property type="gene ID" value="Pan_g4302"/>
</dbReference>